<dbReference type="CDD" id="cd06577">
    <property type="entry name" value="PASTA_pknB"/>
    <property type="match status" value="2"/>
</dbReference>
<name>A0A6P1QVJ9_9FLAO</name>
<dbReference type="InterPro" id="IPR005543">
    <property type="entry name" value="PASTA_dom"/>
</dbReference>
<evidence type="ECO:0000256" key="2">
    <source>
        <dbReference type="SAM" id="Phobius"/>
    </source>
</evidence>
<feature type="transmembrane region" description="Helical" evidence="2">
    <location>
        <begin position="12"/>
        <end position="32"/>
    </location>
</feature>
<dbReference type="Pfam" id="PF03793">
    <property type="entry name" value="PASTA"/>
    <property type="match status" value="2"/>
</dbReference>
<dbReference type="EMBL" id="CP029149">
    <property type="protein sequence ID" value="QHN65795.1"/>
    <property type="molecule type" value="Genomic_DNA"/>
</dbReference>
<reference evidence="3 4" key="1">
    <citation type="submission" date="2018-04" db="EMBL/GenBank/DDBJ databases">
        <title>Characteristic and Complete Genome Sequencing of A Novel Member of Infective Endocarditis Causative Bacteria: Bergeyella cardium QL-PH.</title>
        <authorList>
            <person name="Pan H."/>
            <person name="Sun E."/>
            <person name="Zhang Y."/>
        </authorList>
    </citation>
    <scope>NUCLEOTIDE SEQUENCE [LARGE SCALE GENOMIC DNA]</scope>
    <source>
        <strain evidence="3 4">HPQL</strain>
    </source>
</reference>
<feature type="compositionally biased region" description="Basic and acidic residues" evidence="1">
    <location>
        <begin position="295"/>
        <end position="359"/>
    </location>
</feature>
<dbReference type="OrthoDB" id="9803895at2"/>
<keyword evidence="4" id="KW-1185">Reference proteome</keyword>
<dbReference type="SMART" id="SM00740">
    <property type="entry name" value="PASTA"/>
    <property type="match status" value="3"/>
</dbReference>
<evidence type="ECO:0000256" key="1">
    <source>
        <dbReference type="SAM" id="MobiDB-lite"/>
    </source>
</evidence>
<dbReference type="Proteomes" id="UP000464318">
    <property type="component" value="Chromosome"/>
</dbReference>
<evidence type="ECO:0000313" key="3">
    <source>
        <dbReference type="EMBL" id="QHN65795.1"/>
    </source>
</evidence>
<dbReference type="RefSeq" id="WP_120489175.1">
    <property type="nucleotide sequence ID" value="NZ_CP029149.1"/>
</dbReference>
<sequence>MLKSFFNWKVLLNIVIAMVVFIGLIFFTFRWLEHHTNHGQEIPVPNIINMQITDAIKTLEDAGLQYKVDSGEFQPQYKPLQVLQIWPAPGSRVKSNREIEIRINPKTWAKVTIPDILDRYKGLAFRQLEQVGLKIGDTIYEPSIQRDAVIRMQLDGKVLKPGDQVARFTPIDLVIGTGPKRNVPIPNLIGLTVEEAEMIIGRHLFEIGLVEYEDGKGDKTDIIYFQDPAGGALRDQGMQIDLWASKKVPSEMGDKISQLNSIYRTRVENIPSDDGYYINDNAFGTEHLSSPKPIDSPKIKPQPEKPKAETPKPKKEDNPQPKKENKPETSKPKDNQPKKTEEKPKPKDEKPKVKKVVVE</sequence>
<organism evidence="3 4">
    <name type="scientific">Bergeyella cardium</name>
    <dbReference type="NCBI Taxonomy" id="1585976"/>
    <lineage>
        <taxon>Bacteria</taxon>
        <taxon>Pseudomonadati</taxon>
        <taxon>Bacteroidota</taxon>
        <taxon>Flavobacteriia</taxon>
        <taxon>Flavobacteriales</taxon>
        <taxon>Weeksellaceae</taxon>
        <taxon>Bergeyella</taxon>
    </lineage>
</organism>
<proteinExistence type="predicted"/>
<protein>
    <submittedName>
        <fullName evidence="3">PASTA domain-containing protein</fullName>
    </submittedName>
</protein>
<keyword evidence="2" id="KW-0472">Membrane</keyword>
<gene>
    <name evidence="3" type="ORF">DBX24_07845</name>
</gene>
<dbReference type="AlphaFoldDB" id="A0A6P1QVJ9"/>
<dbReference type="KEGG" id="bcad:DBX24_07845"/>
<dbReference type="Gene3D" id="3.30.10.20">
    <property type="match status" value="3"/>
</dbReference>
<feature type="region of interest" description="Disordered" evidence="1">
    <location>
        <begin position="281"/>
        <end position="359"/>
    </location>
</feature>
<evidence type="ECO:0000313" key="4">
    <source>
        <dbReference type="Proteomes" id="UP000464318"/>
    </source>
</evidence>
<accession>A0A6P1QVJ9</accession>
<keyword evidence="2" id="KW-1133">Transmembrane helix</keyword>
<keyword evidence="2" id="KW-0812">Transmembrane</keyword>
<dbReference type="PROSITE" id="PS51178">
    <property type="entry name" value="PASTA"/>
    <property type="match status" value="2"/>
</dbReference>